<feature type="compositionally biased region" description="Polar residues" evidence="6">
    <location>
        <begin position="74"/>
        <end position="84"/>
    </location>
</feature>
<name>A0A9N9A0P6_9GLOM</name>
<keyword evidence="9" id="KW-1185">Reference proteome</keyword>
<feature type="compositionally biased region" description="Pro residues" evidence="6">
    <location>
        <begin position="137"/>
        <end position="149"/>
    </location>
</feature>
<feature type="compositionally biased region" description="Low complexity" evidence="6">
    <location>
        <begin position="894"/>
        <end position="904"/>
    </location>
</feature>
<evidence type="ECO:0000256" key="5">
    <source>
        <dbReference type="ARBA" id="ARBA00022737"/>
    </source>
</evidence>
<sequence>MDPSATLLSLLHKNQPSSSADSSLAGQLSPTAFSPHNSQSTTTVQSNPLSQQNSTVSNSTSTALSLFSMPQYPPHTSQQQQYNGSIGFMPSMVLPPTTGVPPAPPPPPIQQAGGSLTQSKTPPPDPLATLLQTLNPNPIPMAPPPPPIPKSVVTQAEVQETRASSESDSPSTSSVHVNGDSSSNGNPTLTIDKEPSSLSSLKLPFFGLNPSGSNINEEEIQVQTERIIPASPPLESSVTQITNHSELENNKHTSPSEKSGVEERIKTPVEIIDYNNLSTHVVNLTSSKLTPTLEKQSPSPVIKSMFTYTNPFDLLNKSPPSPPPNREYNHIQWASNIQSSPTQKKREITSHAKEGGMFSRPLHQIEPFLSGLSAWNVRATSAPKTELSPPDGVRLPPGDIVYSAAERNEAVLFTKDLNIETITLIPSDLEYRVGKSLAVNGQYICYTVKAGKVRVISSLYGSKTLLRNHEKPIVDISIQNSSIPDIDAPVDKQLLLAIGADSKITVWELSDAPQEQSAEIPYKTILEIDGKELTDDNHWRYLRAVWHSVNRNMFAVATNTNDVLIIDINKLLDGAESGSFKEHEISEKIIKTDRHEETISDMTFSFDGTILVTASYENIMFSELEINSDNIIEGVGPVHRIIMSGEQVSSVFLVNPQDLSPEATIPPLKCNYAIIGTERNTTIHLYDVVEGQTVQTIKCLPPPVRRPSLNKAYRKEDDMFNCIDFDQHTHTLVLANSARISIIALHLNIPQGKIDAYHISPEQTDMGIPGLIETEQTDSLEESSFNSPQFDYLIEFPVNQLVGSFVLVSDSSSSSHESEGLSFYCIQSKAVQQYYISKELLYPNNIDHCPIFENVTRSINQVEQDDRKVTQLDERGDFKKEEPEKNVFKSSVKSENSQYSNNEENLTEKDNFKETVVGSITTGTENTSIDVIATTETVTVETETTEKVENASGNNNESAISSNVVVSEETEAKGLDQNNNNNNNKVDTSSGNKLGSAVNGAISKIKRKGFPSSSNQAETLSDPEKSSRRKESRRAAMEREGGAEGETTGKSAGKKSLDGVSSRNNGKLSGGAEKSRKNNDNQLELGNNNRVNSGGKVAFSNNQQQPTSSGYDSLTGHEGSQQALRRSAPPETYNNQNLTRELKKIEDSLTNKIGKMFGKEMDKQYQRLEEERNSHQAAETERQETILKMVSDALTKNTAKFLESTIRSEIQNNVVPMLNKLVATSVDKQVNRGMVEAINKSIPAAIDKAVSENVQRVLSKSSVIDSIAKSVSKSMRPVIEEIFRENFTNMLIPSYEKATNAMFDQIHRTFNTGLQQITQKSSQSGSSVDSNAIARLQTSIDQLTMSMSQLQQVQQLQASMQTNLISQLTAPHIDQQQHQIGRSSTEYPYI</sequence>
<gene>
    <name evidence="8" type="ORF">AGERDE_LOCUS4839</name>
</gene>
<dbReference type="Proteomes" id="UP000789831">
    <property type="component" value="Unassembled WGS sequence"/>
</dbReference>
<feature type="compositionally biased region" description="Polar residues" evidence="6">
    <location>
        <begin position="12"/>
        <end position="48"/>
    </location>
</feature>
<feature type="compositionally biased region" description="Pro residues" evidence="6">
    <location>
        <begin position="98"/>
        <end position="109"/>
    </location>
</feature>
<dbReference type="PANTHER" id="PTHR15598">
    <property type="entry name" value="ENHANCER OF MRNA-DECAPPING PROTEIN 4"/>
    <property type="match status" value="1"/>
</dbReference>
<feature type="compositionally biased region" description="Polar residues" evidence="6">
    <location>
        <begin position="1099"/>
        <end position="1124"/>
    </location>
</feature>
<evidence type="ECO:0000256" key="6">
    <source>
        <dbReference type="SAM" id="MobiDB-lite"/>
    </source>
</evidence>
<comment type="caution">
    <text evidence="8">The sequence shown here is derived from an EMBL/GenBank/DDBJ whole genome shotgun (WGS) entry which is preliminary data.</text>
</comment>
<feature type="compositionally biased region" description="Basic and acidic residues" evidence="6">
    <location>
        <begin position="865"/>
        <end position="887"/>
    </location>
</feature>
<comment type="subcellular location">
    <subcellularLocation>
        <location evidence="1">Cytoplasm</location>
        <location evidence="1">P-body</location>
    </subcellularLocation>
</comment>
<dbReference type="GO" id="GO:0031087">
    <property type="term" value="P:deadenylation-independent decapping of nuclear-transcribed mRNA"/>
    <property type="evidence" value="ECO:0007669"/>
    <property type="project" value="InterPro"/>
</dbReference>
<dbReference type="PANTHER" id="PTHR15598:SF5">
    <property type="entry name" value="ENHANCER OF MRNA-DECAPPING PROTEIN 4"/>
    <property type="match status" value="1"/>
</dbReference>
<proteinExistence type="inferred from homology"/>
<organism evidence="8 9">
    <name type="scientific">Ambispora gerdemannii</name>
    <dbReference type="NCBI Taxonomy" id="144530"/>
    <lineage>
        <taxon>Eukaryota</taxon>
        <taxon>Fungi</taxon>
        <taxon>Fungi incertae sedis</taxon>
        <taxon>Mucoromycota</taxon>
        <taxon>Glomeromycotina</taxon>
        <taxon>Glomeromycetes</taxon>
        <taxon>Archaeosporales</taxon>
        <taxon>Ambisporaceae</taxon>
        <taxon>Ambispora</taxon>
    </lineage>
</organism>
<evidence type="ECO:0000256" key="2">
    <source>
        <dbReference type="ARBA" id="ARBA00009639"/>
    </source>
</evidence>
<evidence type="ECO:0000313" key="9">
    <source>
        <dbReference type="Proteomes" id="UP000789831"/>
    </source>
</evidence>
<feature type="compositionally biased region" description="Basic and acidic residues" evidence="6">
    <location>
        <begin position="245"/>
        <end position="262"/>
    </location>
</feature>
<dbReference type="Gene3D" id="2.130.10.10">
    <property type="entry name" value="YVTN repeat-like/Quinoprotein amine dehydrogenase"/>
    <property type="match status" value="1"/>
</dbReference>
<dbReference type="GO" id="GO:0000932">
    <property type="term" value="C:P-body"/>
    <property type="evidence" value="ECO:0007669"/>
    <property type="project" value="UniProtKB-SubCell"/>
</dbReference>
<accession>A0A9N9A0P6</accession>
<dbReference type="Pfam" id="PF16529">
    <property type="entry name" value="Ge1_WD40"/>
    <property type="match status" value="1"/>
</dbReference>
<feature type="compositionally biased region" description="Polar residues" evidence="6">
    <location>
        <begin position="951"/>
        <end position="965"/>
    </location>
</feature>
<comment type="similarity">
    <text evidence="2">Belongs to the WD repeat EDC4 family.</text>
</comment>
<feature type="region of interest" description="Disordered" evidence="6">
    <location>
        <begin position="934"/>
        <end position="1140"/>
    </location>
</feature>
<feature type="region of interest" description="Disordered" evidence="6">
    <location>
        <begin position="243"/>
        <end position="262"/>
    </location>
</feature>
<reference evidence="8" key="1">
    <citation type="submission" date="2021-06" db="EMBL/GenBank/DDBJ databases">
        <authorList>
            <person name="Kallberg Y."/>
            <person name="Tangrot J."/>
            <person name="Rosling A."/>
        </authorList>
    </citation>
    <scope>NUCLEOTIDE SEQUENCE</scope>
    <source>
        <strain evidence="8">MT106</strain>
    </source>
</reference>
<feature type="compositionally biased region" description="Low complexity" evidence="6">
    <location>
        <begin position="49"/>
        <end position="66"/>
    </location>
</feature>
<dbReference type="InterPro" id="IPR032401">
    <property type="entry name" value="EDC4_WD40"/>
</dbReference>
<evidence type="ECO:0000259" key="7">
    <source>
        <dbReference type="Pfam" id="PF16529"/>
    </source>
</evidence>
<evidence type="ECO:0000256" key="3">
    <source>
        <dbReference type="ARBA" id="ARBA00022490"/>
    </source>
</evidence>
<dbReference type="InterPro" id="IPR015943">
    <property type="entry name" value="WD40/YVTN_repeat-like_dom_sf"/>
</dbReference>
<feature type="region of interest" description="Disordered" evidence="6">
    <location>
        <begin position="1"/>
        <end position="195"/>
    </location>
</feature>
<feature type="domain" description="Enhancer of mRNA-decapping protein 4 WD40 repeat region" evidence="7">
    <location>
        <begin position="431"/>
        <end position="703"/>
    </location>
</feature>
<evidence type="ECO:0000256" key="4">
    <source>
        <dbReference type="ARBA" id="ARBA00022574"/>
    </source>
</evidence>
<keyword evidence="5" id="KW-0677">Repeat</keyword>
<evidence type="ECO:0000313" key="8">
    <source>
        <dbReference type="EMBL" id="CAG8513033.1"/>
    </source>
</evidence>
<dbReference type="InterPro" id="IPR045152">
    <property type="entry name" value="EDC4-like"/>
</dbReference>
<evidence type="ECO:0000256" key="1">
    <source>
        <dbReference type="ARBA" id="ARBA00004201"/>
    </source>
</evidence>
<dbReference type="OrthoDB" id="21128at2759"/>
<feature type="compositionally biased region" description="Low complexity" evidence="6">
    <location>
        <begin position="1080"/>
        <end position="1089"/>
    </location>
</feature>
<feature type="compositionally biased region" description="Polar residues" evidence="6">
    <location>
        <begin position="175"/>
        <end position="189"/>
    </location>
</feature>
<feature type="compositionally biased region" description="Basic and acidic residues" evidence="6">
    <location>
        <begin position="1033"/>
        <end position="1042"/>
    </location>
</feature>
<dbReference type="EMBL" id="CAJVPL010000595">
    <property type="protein sequence ID" value="CAG8513033.1"/>
    <property type="molecule type" value="Genomic_DNA"/>
</dbReference>
<dbReference type="SUPFAM" id="SSF50978">
    <property type="entry name" value="WD40 repeat-like"/>
    <property type="match status" value="1"/>
</dbReference>
<keyword evidence="4" id="KW-0853">WD repeat</keyword>
<feature type="region of interest" description="Disordered" evidence="6">
    <location>
        <begin position="865"/>
        <end position="910"/>
    </location>
</feature>
<keyword evidence="3" id="KW-0963">Cytoplasm</keyword>
<dbReference type="InterPro" id="IPR036322">
    <property type="entry name" value="WD40_repeat_dom_sf"/>
</dbReference>
<protein>
    <submittedName>
        <fullName evidence="8">8087_t:CDS:1</fullName>
    </submittedName>
</protein>